<feature type="signal peptide" evidence="1">
    <location>
        <begin position="1"/>
        <end position="27"/>
    </location>
</feature>
<evidence type="ECO:0000259" key="2">
    <source>
        <dbReference type="Pfam" id="PF14488"/>
    </source>
</evidence>
<gene>
    <name evidence="3" type="ORF">GCM10011386_22720</name>
</gene>
<organism evidence="3 4">
    <name type="scientific">Parapedobacter defluvii</name>
    <dbReference type="NCBI Taxonomy" id="2045106"/>
    <lineage>
        <taxon>Bacteria</taxon>
        <taxon>Pseudomonadati</taxon>
        <taxon>Bacteroidota</taxon>
        <taxon>Sphingobacteriia</taxon>
        <taxon>Sphingobacteriales</taxon>
        <taxon>Sphingobacteriaceae</taxon>
        <taxon>Parapedobacter</taxon>
    </lineage>
</organism>
<evidence type="ECO:0000313" key="3">
    <source>
        <dbReference type="EMBL" id="GGC30170.1"/>
    </source>
</evidence>
<evidence type="ECO:0000256" key="1">
    <source>
        <dbReference type="SAM" id="SignalP"/>
    </source>
</evidence>
<reference evidence="4" key="1">
    <citation type="journal article" date="2019" name="Int. J. Syst. Evol. Microbiol.">
        <title>The Global Catalogue of Microorganisms (GCM) 10K type strain sequencing project: providing services to taxonomists for standard genome sequencing and annotation.</title>
        <authorList>
            <consortium name="The Broad Institute Genomics Platform"/>
            <consortium name="The Broad Institute Genome Sequencing Center for Infectious Disease"/>
            <person name="Wu L."/>
            <person name="Ma J."/>
        </authorList>
    </citation>
    <scope>NUCLEOTIDE SEQUENCE [LARGE SCALE GENOMIC DNA]</scope>
    <source>
        <strain evidence="4">CGMCC 1.15342</strain>
    </source>
</reference>
<comment type="caution">
    <text evidence="3">The sequence shown here is derived from an EMBL/GenBank/DDBJ whole genome shotgun (WGS) entry which is preliminary data.</text>
</comment>
<protein>
    <recommendedName>
        <fullName evidence="2">DUF4434 domain-containing protein</fullName>
    </recommendedName>
</protein>
<dbReference type="InterPro" id="IPR017853">
    <property type="entry name" value="GH"/>
</dbReference>
<dbReference type="InterPro" id="IPR027849">
    <property type="entry name" value="DUF4434"/>
</dbReference>
<dbReference type="Gene3D" id="3.20.20.80">
    <property type="entry name" value="Glycosidases"/>
    <property type="match status" value="1"/>
</dbReference>
<name>A0ABQ1LV57_9SPHI</name>
<feature type="chain" id="PRO_5046536030" description="DUF4434 domain-containing protein" evidence="1">
    <location>
        <begin position="28"/>
        <end position="382"/>
    </location>
</feature>
<dbReference type="Proteomes" id="UP000597338">
    <property type="component" value="Unassembled WGS sequence"/>
</dbReference>
<feature type="domain" description="DUF4434" evidence="2">
    <location>
        <begin position="39"/>
        <end position="281"/>
    </location>
</feature>
<keyword evidence="4" id="KW-1185">Reference proteome</keyword>
<evidence type="ECO:0000313" key="4">
    <source>
        <dbReference type="Proteomes" id="UP000597338"/>
    </source>
</evidence>
<dbReference type="Pfam" id="PF14488">
    <property type="entry name" value="DUF4434"/>
    <property type="match status" value="1"/>
</dbReference>
<accession>A0ABQ1LV57</accession>
<dbReference type="SUPFAM" id="SSF51445">
    <property type="entry name" value="(Trans)glycosidases"/>
    <property type="match status" value="1"/>
</dbReference>
<dbReference type="EMBL" id="BMIK01000007">
    <property type="protein sequence ID" value="GGC30170.1"/>
    <property type="molecule type" value="Genomic_DNA"/>
</dbReference>
<sequence length="382" mass="43662">MSRLVGGICLMPLLVLGTTLCCSNEVAGPNVVGPKPAEENNTIDVLRMIYSIAEEKGMRVVADLNMGGGELFTQYTTDEVAAHYRTYIPRFHKRYGGYKSFWGWYINNELNPLKPEETEVSGFWRTVWKSAVDACKETAPESVVTISPFFIMDREKHRGFDFLEPLDYERWWAKTLAHTGIDILMLQDSGAEHLSFFSLEDRRPFFQAFKNACDQAGSELWLNVESGEVDANDWQEAVAAEREGTQNWVYTPTAWLAQKLELAAAYSTNIVNWGYYPFMVPTVNPGPYLSNELPASLRSDSYRSYKTYYEQVKDQPVESPEQTKPLMRGTLWWLPVMYEGWSEEALENAIREQIDEQAALGFDMLWIVNAPANMEWAIVAER</sequence>
<proteinExistence type="predicted"/>
<keyword evidence="1" id="KW-0732">Signal</keyword>